<proteinExistence type="predicted"/>
<reference evidence="2" key="1">
    <citation type="submission" date="2015-06" db="UniProtKB">
        <authorList>
            <consortium name="EnsemblPlants"/>
        </authorList>
    </citation>
    <scope>IDENTIFICATION</scope>
</reference>
<dbReference type="AlphaFoldDB" id="R7W0V3"/>
<name>R7W0V3_AEGTA</name>
<accession>R7W0V3</accession>
<sequence length="171" mass="19762">MRRRRDARCLHAQRQEAVREVLLWMLPSGVGPRCSTPPSPSPSSIGSSAHIYKVYHHPMDHVLLINQVIEVEVNGVRWRSGVLIKKHRYYIYLPISFQKHSPLDPTRNIKTKWDIIEWTSDGHADNLTPNKDQENNRDAKRQPFGFKDINNMAYEDLNCCSFSSTLKCFGS</sequence>
<feature type="region of interest" description="Disordered" evidence="1">
    <location>
        <begin position="124"/>
        <end position="143"/>
    </location>
</feature>
<evidence type="ECO:0000313" key="2">
    <source>
        <dbReference type="EnsemblPlants" id="EMT03018"/>
    </source>
</evidence>
<protein>
    <submittedName>
        <fullName evidence="2">Uncharacterized protein</fullName>
    </submittedName>
</protein>
<evidence type="ECO:0000256" key="1">
    <source>
        <dbReference type="SAM" id="MobiDB-lite"/>
    </source>
</evidence>
<feature type="compositionally biased region" description="Basic and acidic residues" evidence="1">
    <location>
        <begin position="131"/>
        <end position="141"/>
    </location>
</feature>
<organism evidence="2">
    <name type="scientific">Aegilops tauschii</name>
    <name type="common">Tausch's goatgrass</name>
    <name type="synonym">Aegilops squarrosa</name>
    <dbReference type="NCBI Taxonomy" id="37682"/>
    <lineage>
        <taxon>Eukaryota</taxon>
        <taxon>Viridiplantae</taxon>
        <taxon>Streptophyta</taxon>
        <taxon>Embryophyta</taxon>
        <taxon>Tracheophyta</taxon>
        <taxon>Spermatophyta</taxon>
        <taxon>Magnoliopsida</taxon>
        <taxon>Liliopsida</taxon>
        <taxon>Poales</taxon>
        <taxon>Poaceae</taxon>
        <taxon>BOP clade</taxon>
        <taxon>Pooideae</taxon>
        <taxon>Triticodae</taxon>
        <taxon>Triticeae</taxon>
        <taxon>Triticinae</taxon>
        <taxon>Aegilops</taxon>
    </lineage>
</organism>
<dbReference type="EnsemblPlants" id="EMT03018">
    <property type="protein sequence ID" value="EMT03018"/>
    <property type="gene ID" value="F775_23746"/>
</dbReference>